<dbReference type="AlphaFoldDB" id="A0A2U1JKE9"/>
<reference evidence="1 2" key="1">
    <citation type="submission" date="2018-04" db="EMBL/GenBank/DDBJ databases">
        <title>Flavobacterium sp. nov., isolated from glacier ice.</title>
        <authorList>
            <person name="Liu Q."/>
            <person name="Xin Y.-H."/>
        </authorList>
    </citation>
    <scope>NUCLEOTIDE SEQUENCE [LARGE SCALE GENOMIC DNA]</scope>
    <source>
        <strain evidence="1 2">RB1R5</strain>
    </source>
</reference>
<gene>
    <name evidence="1" type="ORF">DB895_07130</name>
</gene>
<dbReference type="OrthoDB" id="5464673at2"/>
<keyword evidence="2" id="KW-1185">Reference proteome</keyword>
<name>A0A2U1JKE9_9FLAO</name>
<protein>
    <recommendedName>
        <fullName evidence="3">WG repeat-containing protein</fullName>
    </recommendedName>
</protein>
<evidence type="ECO:0008006" key="3">
    <source>
        <dbReference type="Google" id="ProtNLM"/>
    </source>
</evidence>
<evidence type="ECO:0000313" key="1">
    <source>
        <dbReference type="EMBL" id="PWA05363.1"/>
    </source>
</evidence>
<organism evidence="1 2">
    <name type="scientific">Flavobacterium psychrotolerans</name>
    <dbReference type="NCBI Taxonomy" id="2169410"/>
    <lineage>
        <taxon>Bacteria</taxon>
        <taxon>Pseudomonadati</taxon>
        <taxon>Bacteroidota</taxon>
        <taxon>Flavobacteriia</taxon>
        <taxon>Flavobacteriales</taxon>
        <taxon>Flavobacteriaceae</taxon>
        <taxon>Flavobacterium</taxon>
    </lineage>
</organism>
<dbReference type="Proteomes" id="UP000245449">
    <property type="component" value="Unassembled WGS sequence"/>
</dbReference>
<proteinExistence type="predicted"/>
<dbReference type="RefSeq" id="WP_116724675.1">
    <property type="nucleotide sequence ID" value="NZ_QCZI01000007.1"/>
</dbReference>
<dbReference type="Pfam" id="PF14903">
    <property type="entry name" value="WG_beta_rep"/>
    <property type="match status" value="1"/>
</dbReference>
<accession>A0A2U1JKE9</accession>
<sequence>MKHIFYIITFLISFNNFGQEKFKIKQVETKSWKSIYYLVNEKGKTIKELDTAKYVISLNDDRYRYFAVFMIKGESGWSAIDRSERILFKIYNTSFGEPTPDEIIENKIRIVDENNKIGFADYKGKIIIKPQFEIATSFHKGKAIIGESCDKIPWDKHAKEEDCHHYSIVCKKHGYINDNGEILQIGDFSFEEIQKKIKWKAPEMY</sequence>
<evidence type="ECO:0000313" key="2">
    <source>
        <dbReference type="Proteomes" id="UP000245449"/>
    </source>
</evidence>
<dbReference type="EMBL" id="QCZI01000007">
    <property type="protein sequence ID" value="PWA05363.1"/>
    <property type="molecule type" value="Genomic_DNA"/>
</dbReference>
<comment type="caution">
    <text evidence="1">The sequence shown here is derived from an EMBL/GenBank/DDBJ whole genome shotgun (WGS) entry which is preliminary data.</text>
</comment>
<dbReference type="InterPro" id="IPR032774">
    <property type="entry name" value="WG_beta_rep"/>
</dbReference>